<dbReference type="PANTHER" id="PTHR30432">
    <property type="entry name" value="TRANSCRIPTIONAL REGULATOR MODE"/>
    <property type="match status" value="1"/>
</dbReference>
<name>A0A235CQ11_9GAMM</name>
<dbReference type="OrthoDB" id="9800709at2"/>
<dbReference type="EMBL" id="SODO01000001">
    <property type="protein sequence ID" value="TDW62268.1"/>
    <property type="molecule type" value="Genomic_DNA"/>
</dbReference>
<dbReference type="InterPro" id="IPR003725">
    <property type="entry name" value="ModE-bd_N"/>
</dbReference>
<dbReference type="SUPFAM" id="SSF50331">
    <property type="entry name" value="MOP-like"/>
    <property type="match status" value="2"/>
</dbReference>
<keyword evidence="10" id="KW-1185">Reference proteome</keyword>
<evidence type="ECO:0000256" key="2">
    <source>
        <dbReference type="ARBA" id="ARBA00022448"/>
    </source>
</evidence>
<organism evidence="7 9">
    <name type="scientific">Oceanimonas baumannii</name>
    <dbReference type="NCBI Taxonomy" id="129578"/>
    <lineage>
        <taxon>Bacteria</taxon>
        <taxon>Pseudomonadati</taxon>
        <taxon>Pseudomonadota</taxon>
        <taxon>Gammaproteobacteria</taxon>
        <taxon>Aeromonadales</taxon>
        <taxon>Aeromonadaceae</taxon>
        <taxon>Oceanimonas</taxon>
    </lineage>
</organism>
<dbReference type="GO" id="GO:0003700">
    <property type="term" value="F:DNA-binding transcription factor activity"/>
    <property type="evidence" value="ECO:0007669"/>
    <property type="project" value="InterPro"/>
</dbReference>
<evidence type="ECO:0000256" key="4">
    <source>
        <dbReference type="ARBA" id="ARBA00022737"/>
    </source>
</evidence>
<dbReference type="PIRSF" id="PIRSF005763">
    <property type="entry name" value="Txn_reg_ModE"/>
    <property type="match status" value="1"/>
</dbReference>
<dbReference type="InterPro" id="IPR036388">
    <property type="entry name" value="WH-like_DNA-bd_sf"/>
</dbReference>
<dbReference type="InterPro" id="IPR036390">
    <property type="entry name" value="WH_DNA-bd_sf"/>
</dbReference>
<evidence type="ECO:0000259" key="6">
    <source>
        <dbReference type="PROSITE" id="PS51866"/>
    </source>
</evidence>
<evidence type="ECO:0000256" key="1">
    <source>
        <dbReference type="ARBA" id="ARBA00008110"/>
    </source>
</evidence>
<dbReference type="SUPFAM" id="SSF46785">
    <property type="entry name" value="Winged helix' DNA-binding domain"/>
    <property type="match status" value="1"/>
</dbReference>
<reference evidence="8 10" key="2">
    <citation type="submission" date="2019-03" db="EMBL/GenBank/DDBJ databases">
        <title>Genomic Encyclopedia of Archaeal and Bacterial Type Strains, Phase II (KMG-II): from individual species to whole genera.</title>
        <authorList>
            <person name="Goeker M."/>
        </authorList>
    </citation>
    <scope>NUCLEOTIDE SEQUENCE [LARGE SCALE GENOMIC DNA]</scope>
    <source>
        <strain evidence="8 10">DSM 15594</strain>
    </source>
</reference>
<dbReference type="InterPro" id="IPR051815">
    <property type="entry name" value="Molybdate_resp_trans_reg"/>
</dbReference>
<gene>
    <name evidence="7" type="ORF">B6S09_00420</name>
    <name evidence="8" type="ORF">LY04_00329</name>
</gene>
<dbReference type="RefSeq" id="WP_094276529.1">
    <property type="nucleotide sequence ID" value="NZ_NQJF01000001.1"/>
</dbReference>
<proteinExistence type="inferred from homology"/>
<comment type="caution">
    <text evidence="7">The sequence shown here is derived from an EMBL/GenBank/DDBJ whole genome shotgun (WGS) entry which is preliminary data.</text>
</comment>
<evidence type="ECO:0000256" key="3">
    <source>
        <dbReference type="ARBA" id="ARBA00022505"/>
    </source>
</evidence>
<sequence>MELEILLSLQQQGRLFITPKRVRLLKEIHREGSISKGAKAAGISYKSAWDAVKDMNELALQPLVTSETGGKGGGGARLTAYGTRILKMYGLLAQIERMAVDALQDDAASLDSLLSVVSRFGLQTSARNQFFANVQALNPDDLSQQVCLTLKGGATVWADITERSCRRLGLFEGKEVLALIKAPWVTIESESEACLPGNRLPGVVREVIFGEQFNEVILTLDQGGDICALRPVHEPVPAPREHAVACFSPDQVILATLEN</sequence>
<reference evidence="7 9" key="1">
    <citation type="submission" date="2017-08" db="EMBL/GenBank/DDBJ databases">
        <title>Draft Genome Sequence of the Marine Bacterium Oceanimonas baumannii ATCC 700832.</title>
        <authorList>
            <person name="Mcclelland W.D."/>
            <person name="Brennan M.A."/>
            <person name="Trachtenberg A.M."/>
            <person name="Maclea K.S."/>
        </authorList>
    </citation>
    <scope>NUCLEOTIDE SEQUENCE [LARGE SCALE GENOMIC DNA]</scope>
    <source>
        <strain evidence="7 9">ATCC 700832</strain>
    </source>
</reference>
<accession>A0A235CQ11</accession>
<dbReference type="PANTHER" id="PTHR30432:SF1">
    <property type="entry name" value="DNA-BINDING TRANSCRIPTIONAL DUAL REGULATOR MODE"/>
    <property type="match status" value="1"/>
</dbReference>
<dbReference type="AlphaFoldDB" id="A0A235CQ11"/>
<dbReference type="InterPro" id="IPR004606">
    <property type="entry name" value="Mop_domain"/>
</dbReference>
<evidence type="ECO:0000313" key="8">
    <source>
        <dbReference type="EMBL" id="TDW62268.1"/>
    </source>
</evidence>
<dbReference type="Proteomes" id="UP000243640">
    <property type="component" value="Unassembled WGS sequence"/>
</dbReference>
<evidence type="ECO:0000313" key="7">
    <source>
        <dbReference type="EMBL" id="OYD26087.1"/>
    </source>
</evidence>
<dbReference type="InterPro" id="IPR005116">
    <property type="entry name" value="Transp-assoc_OB_typ1"/>
</dbReference>
<dbReference type="NCBIfam" id="TIGR00637">
    <property type="entry name" value="ModE_repress"/>
    <property type="match status" value="1"/>
</dbReference>
<protein>
    <submittedName>
        <fullName evidence="8">Molybdate transport system regulatory protein</fullName>
    </submittedName>
    <submittedName>
        <fullName evidence="7">Molybdenum-dependent transcriptional regulator</fullName>
    </submittedName>
</protein>
<dbReference type="PROSITE" id="PS51866">
    <property type="entry name" value="MOP"/>
    <property type="match status" value="1"/>
</dbReference>
<dbReference type="Pfam" id="PF00126">
    <property type="entry name" value="HTH_1"/>
    <property type="match status" value="1"/>
</dbReference>
<evidence type="ECO:0000313" key="10">
    <source>
        <dbReference type="Proteomes" id="UP000295058"/>
    </source>
</evidence>
<dbReference type="GO" id="GO:0015689">
    <property type="term" value="P:molybdate ion transport"/>
    <property type="evidence" value="ECO:0007669"/>
    <property type="project" value="UniProtKB-UniRule"/>
</dbReference>
<dbReference type="Gene3D" id="1.10.10.10">
    <property type="entry name" value="Winged helix-like DNA-binding domain superfamily/Winged helix DNA-binding domain"/>
    <property type="match status" value="1"/>
</dbReference>
<evidence type="ECO:0000313" key="9">
    <source>
        <dbReference type="Proteomes" id="UP000243640"/>
    </source>
</evidence>
<dbReference type="Proteomes" id="UP000295058">
    <property type="component" value="Unassembled WGS sequence"/>
</dbReference>
<comment type="similarity">
    <text evidence="1 5">Belongs to the ModE family.</text>
</comment>
<dbReference type="GO" id="GO:0030151">
    <property type="term" value="F:molybdenum ion binding"/>
    <property type="evidence" value="ECO:0007669"/>
    <property type="project" value="UniProtKB-UniRule"/>
</dbReference>
<keyword evidence="3 5" id="KW-0500">Molybdenum</keyword>
<dbReference type="InterPro" id="IPR016462">
    <property type="entry name" value="ModE"/>
</dbReference>
<dbReference type="InterPro" id="IPR000847">
    <property type="entry name" value="LysR_HTH_N"/>
</dbReference>
<dbReference type="InterPro" id="IPR008995">
    <property type="entry name" value="Mo/tungstate-bd_C_term_dom"/>
</dbReference>
<dbReference type="Pfam" id="PF03459">
    <property type="entry name" value="TOBE"/>
    <property type="match status" value="1"/>
</dbReference>
<dbReference type="Gene3D" id="2.40.50.100">
    <property type="match status" value="2"/>
</dbReference>
<dbReference type="NCBIfam" id="TIGR00638">
    <property type="entry name" value="Mop"/>
    <property type="match status" value="1"/>
</dbReference>
<keyword evidence="4" id="KW-0677">Repeat</keyword>
<dbReference type="EMBL" id="NQJF01000001">
    <property type="protein sequence ID" value="OYD26087.1"/>
    <property type="molecule type" value="Genomic_DNA"/>
</dbReference>
<evidence type="ECO:0000256" key="5">
    <source>
        <dbReference type="PIRNR" id="PIRNR005763"/>
    </source>
</evidence>
<feature type="domain" description="Mop" evidence="6">
    <location>
        <begin position="123"/>
        <end position="189"/>
    </location>
</feature>
<keyword evidence="2 5" id="KW-0813">Transport</keyword>